<organism evidence="3 4">
    <name type="scientific">Winogradskyella marincola</name>
    <dbReference type="NCBI Taxonomy" id="3037795"/>
    <lineage>
        <taxon>Bacteria</taxon>
        <taxon>Pseudomonadati</taxon>
        <taxon>Bacteroidota</taxon>
        <taxon>Flavobacteriia</taxon>
        <taxon>Flavobacteriales</taxon>
        <taxon>Flavobacteriaceae</taxon>
        <taxon>Winogradskyella</taxon>
    </lineage>
</organism>
<dbReference type="Proteomes" id="UP001529085">
    <property type="component" value="Unassembled WGS sequence"/>
</dbReference>
<protein>
    <submittedName>
        <fullName evidence="3">Transglutaminase domain-containing protein</fullName>
    </submittedName>
</protein>
<evidence type="ECO:0000313" key="4">
    <source>
        <dbReference type="Proteomes" id="UP001529085"/>
    </source>
</evidence>
<gene>
    <name evidence="3" type="ORF">P7122_12765</name>
</gene>
<dbReference type="SMART" id="SM00460">
    <property type="entry name" value="TGc"/>
    <property type="match status" value="1"/>
</dbReference>
<dbReference type="Pfam" id="PF01841">
    <property type="entry name" value="Transglut_core"/>
    <property type="match status" value="1"/>
</dbReference>
<dbReference type="EMBL" id="JARSBN010000007">
    <property type="protein sequence ID" value="MDG4716751.1"/>
    <property type="molecule type" value="Genomic_DNA"/>
</dbReference>
<dbReference type="SUPFAM" id="SSF54001">
    <property type="entry name" value="Cysteine proteinases"/>
    <property type="match status" value="1"/>
</dbReference>
<dbReference type="RefSeq" id="WP_278006191.1">
    <property type="nucleotide sequence ID" value="NZ_JARSBN010000007.1"/>
</dbReference>
<feature type="signal peptide" evidence="1">
    <location>
        <begin position="1"/>
        <end position="20"/>
    </location>
</feature>
<sequence length="340" mass="39634">MQKTALLLVLLFLSLCELNAQISDFDHINFKKADSIALSLKGENLTNLPELSYKLTSNLKTDAERFRAIYRWVCDNIANDYTLYLRNSRQRQRFKKDSLKLTAWNTKFRTKLFNRLLKRKQTICTGYAYLVKTLADFANIDCKIVQGYGRVSTTNIETLDLPNHSWNAVNLNNKWYLCDPTWASGIPSPKTNKFIFQYNDGFFLANPKLFAVNHFPVDKQWWLLYGSDIPSFETFLSSPILYGNAYKKLELHNAPQQMHHNIKPLEKVIFKYQLKDNTKTQNIKLGFDNGFSTWKNQPTSISINDKSLEVEHQFTQTGFYDVHLYIDDDLISTYTVEVKK</sequence>
<feature type="domain" description="Transglutaminase-like" evidence="2">
    <location>
        <begin position="116"/>
        <end position="182"/>
    </location>
</feature>
<reference evidence="3 4" key="1">
    <citation type="submission" date="2023-03" db="EMBL/GenBank/DDBJ databases">
        <title>Strain YYF002 represents a novel species in the genus Winogradskyella isolated from seawater.</title>
        <authorList>
            <person name="Fu Z.-Y."/>
        </authorList>
    </citation>
    <scope>NUCLEOTIDE SEQUENCE [LARGE SCALE GENOMIC DNA]</scope>
    <source>
        <strain evidence="3 4">YYF002</strain>
    </source>
</reference>
<dbReference type="InterPro" id="IPR052557">
    <property type="entry name" value="CAP/Cytokinesis_protein"/>
</dbReference>
<name>A0ABT6G3X5_9FLAO</name>
<keyword evidence="1" id="KW-0732">Signal</keyword>
<accession>A0ABT6G3X5</accession>
<keyword evidence="4" id="KW-1185">Reference proteome</keyword>
<proteinExistence type="predicted"/>
<evidence type="ECO:0000256" key="1">
    <source>
        <dbReference type="SAM" id="SignalP"/>
    </source>
</evidence>
<feature type="chain" id="PRO_5045879936" evidence="1">
    <location>
        <begin position="21"/>
        <end position="340"/>
    </location>
</feature>
<dbReference type="InterPro" id="IPR038765">
    <property type="entry name" value="Papain-like_cys_pep_sf"/>
</dbReference>
<dbReference type="Gene3D" id="3.10.620.30">
    <property type="match status" value="1"/>
</dbReference>
<dbReference type="PANTHER" id="PTHR46333:SF2">
    <property type="entry name" value="CYTOKINESIS PROTEIN 3"/>
    <property type="match status" value="1"/>
</dbReference>
<evidence type="ECO:0000313" key="3">
    <source>
        <dbReference type="EMBL" id="MDG4716751.1"/>
    </source>
</evidence>
<dbReference type="PANTHER" id="PTHR46333">
    <property type="entry name" value="CYTOKINESIS PROTEIN 3"/>
    <property type="match status" value="1"/>
</dbReference>
<evidence type="ECO:0000259" key="2">
    <source>
        <dbReference type="SMART" id="SM00460"/>
    </source>
</evidence>
<dbReference type="InterPro" id="IPR002931">
    <property type="entry name" value="Transglutaminase-like"/>
</dbReference>
<comment type="caution">
    <text evidence="3">The sequence shown here is derived from an EMBL/GenBank/DDBJ whole genome shotgun (WGS) entry which is preliminary data.</text>
</comment>